<dbReference type="NCBIfam" id="TIGR00525">
    <property type="entry name" value="folB"/>
    <property type="match status" value="1"/>
</dbReference>
<dbReference type="InterPro" id="IPR006156">
    <property type="entry name" value="Dihydroneopterin_aldolase"/>
</dbReference>
<dbReference type="CDD" id="cd00739">
    <property type="entry name" value="DHPS"/>
    <property type="match status" value="1"/>
</dbReference>
<keyword evidence="9" id="KW-0456">Lyase</keyword>
<sequence length="450" mass="46409">MTEVMGVLNVTPDSFSDGGRFDALDAAIARGRELVAQGATIVDVGGESTRPGAEAVPPSEEQRRVVPVIRALAESGIRISIDTIHAETAEAAVAAGASIVNDVSGGLHDPRMAEAVAASGAEFAIGHWRGIPDPAHGRSGYVDVVGEIREALARSAERAVAAGVDARRIILDPGLGFDKTAEQGWRLLAQLRELGGPEARILVGISRKRMLGELLDALPEAARGAGGPMARDLATAVTSALAVRAGAWGVRVHDVPSTVQALAVAGAWSAAEGTASTQAFPAASLPVFGEALPSQFGAVSPSSSRASLRVEGSDPAPAPRFDGDLIRLSGLEVRAHHGVFDFEREQGQRFLIDAEVSVDLGAAARSDELSRTVHYGELAEAISAAVERDPVDLIETVAERAADVALSFDGVRAVRLTVHKPEAPIDLPFGDVSVTVVRAAAGAGTAGGSE</sequence>
<evidence type="ECO:0000256" key="1">
    <source>
        <dbReference type="ARBA" id="ARBA00000012"/>
    </source>
</evidence>
<proteinExistence type="inferred from homology"/>
<dbReference type="PROSITE" id="PS50972">
    <property type="entry name" value="PTERIN_BINDING"/>
    <property type="match status" value="1"/>
</dbReference>
<protein>
    <recommendedName>
        <fullName evidence="9">7,8-dihydroneopterin aldolase</fullName>
        <ecNumber evidence="9">4.1.2.25</ecNumber>
    </recommendedName>
</protein>
<comment type="function">
    <text evidence="9">Catalyzes the conversion of 7,8-dihydroneopterin to 6-hydroxymethyl-7,8-dihydropterin.</text>
</comment>
<evidence type="ECO:0000256" key="8">
    <source>
        <dbReference type="ARBA" id="ARBA00022909"/>
    </source>
</evidence>
<dbReference type="InterPro" id="IPR045031">
    <property type="entry name" value="DHP_synth-like"/>
</dbReference>
<comment type="pathway">
    <text evidence="3">Cofactor biosynthesis; tetrahydrofolate biosynthesis; 7,8-dihydrofolate from 2-amino-4-hydroxy-6-hydroxymethyl-7,8-dihydropteridine diphosphate and 4-aminobenzoate: step 1/2.</text>
</comment>
<dbReference type="SUPFAM" id="SSF55620">
    <property type="entry name" value="Tetrahydrobiopterin biosynthesis enzymes-like"/>
    <property type="match status" value="1"/>
</dbReference>
<comment type="similarity">
    <text evidence="9">Belongs to the DHNA family.</text>
</comment>
<dbReference type="NCBIfam" id="TIGR00526">
    <property type="entry name" value="folB_dom"/>
    <property type="match status" value="1"/>
</dbReference>
<dbReference type="Pfam" id="PF02152">
    <property type="entry name" value="FolB"/>
    <property type="match status" value="1"/>
</dbReference>
<accession>A0ABN2LD13</accession>
<dbReference type="NCBIfam" id="TIGR01496">
    <property type="entry name" value="DHPS"/>
    <property type="match status" value="1"/>
</dbReference>
<feature type="domain" description="Pterin-binding" evidence="10">
    <location>
        <begin position="2"/>
        <end position="263"/>
    </location>
</feature>
<evidence type="ECO:0000256" key="4">
    <source>
        <dbReference type="ARBA" id="ARBA00009503"/>
    </source>
</evidence>
<dbReference type="CDD" id="cd00534">
    <property type="entry name" value="DHNA_DHNTPE"/>
    <property type="match status" value="1"/>
</dbReference>
<dbReference type="InterPro" id="IPR006157">
    <property type="entry name" value="FolB_dom"/>
</dbReference>
<comment type="catalytic activity">
    <reaction evidence="1">
        <text>(7,8-dihydropterin-6-yl)methyl diphosphate + 4-aminobenzoate = 7,8-dihydropteroate + diphosphate</text>
        <dbReference type="Rhea" id="RHEA:19949"/>
        <dbReference type="ChEBI" id="CHEBI:17836"/>
        <dbReference type="ChEBI" id="CHEBI:17839"/>
        <dbReference type="ChEBI" id="CHEBI:33019"/>
        <dbReference type="ChEBI" id="CHEBI:72950"/>
        <dbReference type="EC" id="2.5.1.15"/>
    </reaction>
</comment>
<keyword evidence="12" id="KW-1185">Reference proteome</keyword>
<evidence type="ECO:0000256" key="3">
    <source>
        <dbReference type="ARBA" id="ARBA00004763"/>
    </source>
</evidence>
<dbReference type="Gene3D" id="3.30.1130.10">
    <property type="match status" value="1"/>
</dbReference>
<keyword evidence="8 9" id="KW-0289">Folate biosynthesis</keyword>
<dbReference type="EC" id="4.1.2.25" evidence="9"/>
<reference evidence="11 12" key="1">
    <citation type="journal article" date="2019" name="Int. J. Syst. Evol. Microbiol.">
        <title>The Global Catalogue of Microorganisms (GCM) 10K type strain sequencing project: providing services to taxonomists for standard genome sequencing and annotation.</title>
        <authorList>
            <consortium name="The Broad Institute Genomics Platform"/>
            <consortium name="The Broad Institute Genome Sequencing Center for Infectious Disease"/>
            <person name="Wu L."/>
            <person name="Ma J."/>
        </authorList>
    </citation>
    <scope>NUCLEOTIDE SEQUENCE [LARGE SCALE GENOMIC DNA]</scope>
    <source>
        <strain evidence="11 12">JCM 14736</strain>
    </source>
</reference>
<dbReference type="SUPFAM" id="SSF51717">
    <property type="entry name" value="Dihydropteroate synthetase-like"/>
    <property type="match status" value="1"/>
</dbReference>
<evidence type="ECO:0000256" key="9">
    <source>
        <dbReference type="RuleBase" id="RU362079"/>
    </source>
</evidence>
<comment type="caution">
    <text evidence="11">The sequence shown here is derived from an EMBL/GenBank/DDBJ whole genome shotgun (WGS) entry which is preliminary data.</text>
</comment>
<dbReference type="PROSITE" id="PS00793">
    <property type="entry name" value="DHPS_2"/>
    <property type="match status" value="1"/>
</dbReference>
<evidence type="ECO:0000256" key="2">
    <source>
        <dbReference type="ARBA" id="ARBA00001946"/>
    </source>
</evidence>
<dbReference type="RefSeq" id="WP_344030105.1">
    <property type="nucleotide sequence ID" value="NZ_BAAAOB010000001.1"/>
</dbReference>
<dbReference type="InterPro" id="IPR043133">
    <property type="entry name" value="GTP-CH-I_C/QueF"/>
</dbReference>
<dbReference type="InterPro" id="IPR006390">
    <property type="entry name" value="DHP_synth_dom"/>
</dbReference>
<evidence type="ECO:0000313" key="12">
    <source>
        <dbReference type="Proteomes" id="UP001500851"/>
    </source>
</evidence>
<evidence type="ECO:0000313" key="11">
    <source>
        <dbReference type="EMBL" id="GAA1783164.1"/>
    </source>
</evidence>
<evidence type="ECO:0000256" key="6">
    <source>
        <dbReference type="ARBA" id="ARBA00022723"/>
    </source>
</evidence>
<comment type="pathway">
    <text evidence="9">Cofactor biosynthesis; tetrahydrofolate biosynthesis; 2-amino-4-hydroxy-6-hydroxymethyl-7,8-dihydropteridine diphosphate from 7,8-dihydroneopterin triphosphate: step 3/4.</text>
</comment>
<dbReference type="EMBL" id="BAAAOB010000001">
    <property type="protein sequence ID" value="GAA1783164.1"/>
    <property type="molecule type" value="Genomic_DNA"/>
</dbReference>
<dbReference type="Proteomes" id="UP001500851">
    <property type="component" value="Unassembled WGS sequence"/>
</dbReference>
<dbReference type="InterPro" id="IPR011005">
    <property type="entry name" value="Dihydropteroate_synth-like_sf"/>
</dbReference>
<keyword evidence="7" id="KW-0460">Magnesium</keyword>
<dbReference type="PROSITE" id="PS00792">
    <property type="entry name" value="DHPS_1"/>
    <property type="match status" value="1"/>
</dbReference>
<dbReference type="SMART" id="SM00905">
    <property type="entry name" value="FolB"/>
    <property type="match status" value="1"/>
</dbReference>
<evidence type="ECO:0000256" key="5">
    <source>
        <dbReference type="ARBA" id="ARBA00022679"/>
    </source>
</evidence>
<comment type="catalytic activity">
    <reaction evidence="9">
        <text>7,8-dihydroneopterin = 6-hydroxymethyl-7,8-dihydropterin + glycolaldehyde</text>
        <dbReference type="Rhea" id="RHEA:10540"/>
        <dbReference type="ChEBI" id="CHEBI:17001"/>
        <dbReference type="ChEBI" id="CHEBI:17071"/>
        <dbReference type="ChEBI" id="CHEBI:44841"/>
        <dbReference type="EC" id="4.1.2.25"/>
    </reaction>
</comment>
<comment type="similarity">
    <text evidence="4">Belongs to the DHPS family.</text>
</comment>
<dbReference type="InterPro" id="IPR000489">
    <property type="entry name" value="Pterin-binding_dom"/>
</dbReference>
<dbReference type="Pfam" id="PF00809">
    <property type="entry name" value="Pterin_bind"/>
    <property type="match status" value="1"/>
</dbReference>
<dbReference type="Gene3D" id="3.20.20.20">
    <property type="entry name" value="Dihydropteroate synthase-like"/>
    <property type="match status" value="1"/>
</dbReference>
<dbReference type="PANTHER" id="PTHR20941:SF1">
    <property type="entry name" value="FOLIC ACID SYNTHESIS PROTEIN FOL1"/>
    <property type="match status" value="1"/>
</dbReference>
<comment type="cofactor">
    <cofactor evidence="2">
        <name>Mg(2+)</name>
        <dbReference type="ChEBI" id="CHEBI:18420"/>
    </cofactor>
</comment>
<keyword evidence="6" id="KW-0479">Metal-binding</keyword>
<dbReference type="PANTHER" id="PTHR20941">
    <property type="entry name" value="FOLATE SYNTHESIS PROTEINS"/>
    <property type="match status" value="1"/>
</dbReference>
<evidence type="ECO:0000256" key="7">
    <source>
        <dbReference type="ARBA" id="ARBA00022842"/>
    </source>
</evidence>
<name>A0ABN2LD13_9MICO</name>
<keyword evidence="5" id="KW-0808">Transferase</keyword>
<organism evidence="11 12">
    <name type="scientific">Leucobacter iarius</name>
    <dbReference type="NCBI Taxonomy" id="333963"/>
    <lineage>
        <taxon>Bacteria</taxon>
        <taxon>Bacillati</taxon>
        <taxon>Actinomycetota</taxon>
        <taxon>Actinomycetes</taxon>
        <taxon>Micrococcales</taxon>
        <taxon>Microbacteriaceae</taxon>
        <taxon>Leucobacter</taxon>
    </lineage>
</organism>
<evidence type="ECO:0000259" key="10">
    <source>
        <dbReference type="PROSITE" id="PS50972"/>
    </source>
</evidence>
<gene>
    <name evidence="11" type="ORF">GCM10009768_10030</name>
</gene>